<protein>
    <recommendedName>
        <fullName evidence="6">Acyl-homoserine-lactone synthase</fullName>
        <ecNumber evidence="6">2.3.1.184</ecNumber>
    </recommendedName>
    <alternativeName>
        <fullName evidence="6">Autoinducer synthesis protein</fullName>
    </alternativeName>
</protein>
<comment type="similarity">
    <text evidence="5 6">Belongs to the autoinducer synthase family.</text>
</comment>
<keyword evidence="4 5" id="KW-0071">Autoinducer synthesis</keyword>
<dbReference type="SUPFAM" id="SSF55729">
    <property type="entry name" value="Acyl-CoA N-acyltransferases (Nat)"/>
    <property type="match status" value="1"/>
</dbReference>
<dbReference type="PANTHER" id="PTHR39322:SF1">
    <property type="entry name" value="ISOVALERYL-HOMOSERINE LACTONE SYNTHASE"/>
    <property type="match status" value="1"/>
</dbReference>
<dbReference type="InterPro" id="IPR016181">
    <property type="entry name" value="Acyl_CoA_acyltransferase"/>
</dbReference>
<dbReference type="GO" id="GO:0061579">
    <property type="term" value="F:N-acyl homoserine lactone synthase activity"/>
    <property type="evidence" value="ECO:0007669"/>
    <property type="project" value="UniProtKB-UniRule"/>
</dbReference>
<dbReference type="PRINTS" id="PR01549">
    <property type="entry name" value="AUTOINDCRSYN"/>
</dbReference>
<organism evidence="7 8">
    <name type="scientific">Roseovarius nubinhibens</name>
    <dbReference type="NCBI Taxonomy" id="314263"/>
    <lineage>
        <taxon>Bacteria</taxon>
        <taxon>Pseudomonadati</taxon>
        <taxon>Pseudomonadota</taxon>
        <taxon>Alphaproteobacteria</taxon>
        <taxon>Rhodobacterales</taxon>
        <taxon>Roseobacteraceae</taxon>
        <taxon>Roseovarius</taxon>
    </lineage>
</organism>
<keyword evidence="2 6" id="KW-0808">Transferase</keyword>
<dbReference type="EC" id="2.3.1.184" evidence="6"/>
<dbReference type="Gene3D" id="3.40.630.30">
    <property type="match status" value="1"/>
</dbReference>
<evidence type="ECO:0000256" key="6">
    <source>
        <dbReference type="RuleBase" id="RU361135"/>
    </source>
</evidence>
<gene>
    <name evidence="7" type="ORF">DCS45_21015</name>
</gene>
<evidence type="ECO:0000256" key="3">
    <source>
        <dbReference type="ARBA" id="ARBA00022691"/>
    </source>
</evidence>
<evidence type="ECO:0000313" key="7">
    <source>
        <dbReference type="EMBL" id="HAR54330.1"/>
    </source>
</evidence>
<keyword evidence="1 5" id="KW-0673">Quorum sensing</keyword>
<dbReference type="InterPro" id="IPR001690">
    <property type="entry name" value="Autoind_synthase"/>
</dbReference>
<comment type="caution">
    <text evidence="7">The sequence shown here is derived from an EMBL/GenBank/DDBJ whole genome shotgun (WGS) entry which is preliminary data.</text>
</comment>
<dbReference type="Proteomes" id="UP000264719">
    <property type="component" value="Unassembled WGS sequence"/>
</dbReference>
<sequence length="261" mass="29663">MGLFSRHTRMRPAPSRFPELVPQEDLTPFRFRAEPPKTPKAEPEFILPTHELSSEIQGTTLSFANLHQHGNLFVNYLKVRREVFIDMKGWELPQSEGMEFDQYDTPLSRWVVIHEYGRILAGMRLTPTTAQCGQYTYMLRDAQRGLLENIPADVLFVEAPCRDDIWEATRLFVAPSVDGKRRLLVQKILLEYMAASARALGAEAVIGIVPAVFSRWMKRIGMTATPLGPEMNIAGDRTQAALMNVVQPYKDRQQPALRHSA</sequence>
<dbReference type="EMBL" id="DMVW01000200">
    <property type="protein sequence ID" value="HAR54330.1"/>
    <property type="molecule type" value="Genomic_DNA"/>
</dbReference>
<evidence type="ECO:0000256" key="2">
    <source>
        <dbReference type="ARBA" id="ARBA00022679"/>
    </source>
</evidence>
<dbReference type="PANTHER" id="PTHR39322">
    <property type="entry name" value="ACYL-HOMOSERINE-LACTONE SYNTHASE"/>
    <property type="match status" value="1"/>
</dbReference>
<evidence type="ECO:0000313" key="8">
    <source>
        <dbReference type="Proteomes" id="UP000264719"/>
    </source>
</evidence>
<evidence type="ECO:0000256" key="4">
    <source>
        <dbReference type="ARBA" id="ARBA00022929"/>
    </source>
</evidence>
<dbReference type="AlphaFoldDB" id="A0A348WIG8"/>
<accession>A0A348WIG8</accession>
<keyword evidence="3 6" id="KW-0949">S-adenosyl-L-methionine</keyword>
<comment type="catalytic activity">
    <reaction evidence="6">
        <text>a fatty acyl-[ACP] + S-adenosyl-L-methionine = an N-acyl-L-homoserine lactone + S-methyl-5'-thioadenosine + holo-[ACP] + H(+)</text>
        <dbReference type="Rhea" id="RHEA:10096"/>
        <dbReference type="Rhea" id="RHEA-COMP:9685"/>
        <dbReference type="Rhea" id="RHEA-COMP:14125"/>
        <dbReference type="ChEBI" id="CHEBI:15378"/>
        <dbReference type="ChEBI" id="CHEBI:17509"/>
        <dbReference type="ChEBI" id="CHEBI:55474"/>
        <dbReference type="ChEBI" id="CHEBI:59789"/>
        <dbReference type="ChEBI" id="CHEBI:64479"/>
        <dbReference type="ChEBI" id="CHEBI:138651"/>
        <dbReference type="EC" id="2.3.1.184"/>
    </reaction>
</comment>
<proteinExistence type="inferred from homology"/>
<dbReference type="Pfam" id="PF00765">
    <property type="entry name" value="Autoind_synth"/>
    <property type="match status" value="1"/>
</dbReference>
<name>A0A348WIG8_9RHOB</name>
<reference evidence="7 8" key="1">
    <citation type="journal article" date="2018" name="Nat. Biotechnol.">
        <title>A standardized bacterial taxonomy based on genome phylogeny substantially revises the tree of life.</title>
        <authorList>
            <person name="Parks D.H."/>
            <person name="Chuvochina M."/>
            <person name="Waite D.W."/>
            <person name="Rinke C."/>
            <person name="Skarshewski A."/>
            <person name="Chaumeil P.A."/>
            <person name="Hugenholtz P."/>
        </authorList>
    </citation>
    <scope>NUCLEOTIDE SEQUENCE [LARGE SCALE GENOMIC DNA]</scope>
    <source>
        <strain evidence="7">UBA9169</strain>
    </source>
</reference>
<evidence type="ECO:0000256" key="1">
    <source>
        <dbReference type="ARBA" id="ARBA00022654"/>
    </source>
</evidence>
<dbReference type="PROSITE" id="PS51187">
    <property type="entry name" value="AUTOINDUCER_SYNTH_2"/>
    <property type="match status" value="1"/>
</dbReference>
<dbReference type="GO" id="GO:0007165">
    <property type="term" value="P:signal transduction"/>
    <property type="evidence" value="ECO:0007669"/>
    <property type="project" value="TreeGrafter"/>
</dbReference>
<evidence type="ECO:0000256" key="5">
    <source>
        <dbReference type="PROSITE-ProRule" id="PRU00533"/>
    </source>
</evidence>
<dbReference type="GO" id="GO:0009372">
    <property type="term" value="P:quorum sensing"/>
    <property type="evidence" value="ECO:0007669"/>
    <property type="project" value="UniProtKB-UniRule"/>
</dbReference>